<keyword evidence="2" id="KW-1185">Reference proteome</keyword>
<protein>
    <submittedName>
        <fullName evidence="1">Uncharacterized protein</fullName>
    </submittedName>
</protein>
<dbReference type="EMBL" id="KB705605">
    <property type="protein sequence ID" value="EMR71664.1"/>
    <property type="molecule type" value="Genomic_DNA"/>
</dbReference>
<dbReference type="HOGENOM" id="CLU_1704236_0_0_1"/>
<reference evidence="2" key="1">
    <citation type="journal article" date="2013" name="Genome Announc.">
        <title>Draft genome sequence of the grapevine dieback fungus Eutypa lata UCR-EL1.</title>
        <authorList>
            <person name="Blanco-Ulate B."/>
            <person name="Rolshausen P.E."/>
            <person name="Cantu D."/>
        </authorList>
    </citation>
    <scope>NUCLEOTIDE SEQUENCE [LARGE SCALE GENOMIC DNA]</scope>
    <source>
        <strain evidence="2">UCR-EL1</strain>
    </source>
</reference>
<gene>
    <name evidence="1" type="ORF">UCREL1_1294</name>
</gene>
<evidence type="ECO:0000313" key="2">
    <source>
        <dbReference type="Proteomes" id="UP000012174"/>
    </source>
</evidence>
<proteinExistence type="predicted"/>
<sequence>MSTLTLAPVDWQQFAVAAIDQFSAHRGAEIPSNQSMLRLVSMFDSVFFDFSDWTYDDLNENTSSYWGIPSGSLDISWYNLKNKNATDQLHTGSMIAENMDAESGKDIVFIHDWAIEQARKAGSYTPGQRCFRFEFGTYAGSRPLAGLKFISRTA</sequence>
<organism evidence="1 2">
    <name type="scientific">Eutypa lata (strain UCR-EL1)</name>
    <name type="common">Grapevine dieback disease fungus</name>
    <name type="synonym">Eutypa armeniacae</name>
    <dbReference type="NCBI Taxonomy" id="1287681"/>
    <lineage>
        <taxon>Eukaryota</taxon>
        <taxon>Fungi</taxon>
        <taxon>Dikarya</taxon>
        <taxon>Ascomycota</taxon>
        <taxon>Pezizomycotina</taxon>
        <taxon>Sordariomycetes</taxon>
        <taxon>Xylariomycetidae</taxon>
        <taxon>Xylariales</taxon>
        <taxon>Diatrypaceae</taxon>
        <taxon>Eutypa</taxon>
    </lineage>
</organism>
<dbReference type="Proteomes" id="UP000012174">
    <property type="component" value="Unassembled WGS sequence"/>
</dbReference>
<dbReference type="OrthoDB" id="4642917at2759"/>
<evidence type="ECO:0000313" key="1">
    <source>
        <dbReference type="EMBL" id="EMR71664.1"/>
    </source>
</evidence>
<dbReference type="AlphaFoldDB" id="M7SYI2"/>
<accession>M7SYI2</accession>
<dbReference type="KEGG" id="ela:UCREL1_1294"/>
<name>M7SYI2_EUTLA</name>